<evidence type="ECO:0000256" key="2">
    <source>
        <dbReference type="ARBA" id="ARBA00023125"/>
    </source>
</evidence>
<dbReference type="CDD" id="cd01189">
    <property type="entry name" value="INT_ICEBs1_C_like"/>
    <property type="match status" value="1"/>
</dbReference>
<dbReference type="PANTHER" id="PTHR30349:SF91">
    <property type="entry name" value="INTA PROTEIN"/>
    <property type="match status" value="1"/>
</dbReference>
<sequence length="496" mass="55685">MTSPMANPNGSIFKRCGCRDPETRRQLGNSCPKLRRRNGIWSSHHGTWHYRVDLPPSADGRRQEARRSGLPSHDAASDEIRNIQDLVAIPGSDSHGVGQIRDLILDAIKAGDPLPDPAVVKERYRRRADLNPQITVGEWLYTWLAGRRTIRRSTREGYEVSIRMHLVPFIGDIRLDQLTIGHLDDMFDRIDIRNETIRRIRAGKDPERREMFKGQKVTSDAYKQRIRATLRAALNHGIRIGLITFNPAAWVELPSGKRPKALLWTKERVARWRATGEVPSPVMVWTPAQTGAFLDLAEARNDRYYELYHLIAHRGLRRGEACGVHWTDLDLDEGSLTVRWQITQYGADTEMGAPKSDAGDRQISLDADTVTVLRHRRARQNAHRLSHGAHWADNGLVFTEPNGSPLIPDEVTKHFKELVAAAGLPPIRLHDLRHGAATLALAAGADIKAVQELLGHASIAITADTYAHILPELAREIAEGVARLIPRQKSARTIKE</sequence>
<dbReference type="PROSITE" id="PS51898">
    <property type="entry name" value="TYR_RECOMBINASE"/>
    <property type="match status" value="1"/>
</dbReference>
<dbReference type="InterPro" id="IPR010998">
    <property type="entry name" value="Integrase_recombinase_N"/>
</dbReference>
<dbReference type="Pfam" id="PF14659">
    <property type="entry name" value="Phage_int_SAM_3"/>
    <property type="match status" value="1"/>
</dbReference>
<dbReference type="EMBL" id="FAOZ01000043">
    <property type="protein sequence ID" value="CUU60625.1"/>
    <property type="molecule type" value="Genomic_DNA"/>
</dbReference>
<protein>
    <submittedName>
        <fullName evidence="6">Site-specific recombinase XerD</fullName>
    </submittedName>
</protein>
<dbReference type="PANTHER" id="PTHR30349">
    <property type="entry name" value="PHAGE INTEGRASE-RELATED"/>
    <property type="match status" value="1"/>
</dbReference>
<organism evidence="6 7">
    <name type="scientific">Parafrankia irregularis</name>
    <dbReference type="NCBI Taxonomy" id="795642"/>
    <lineage>
        <taxon>Bacteria</taxon>
        <taxon>Bacillati</taxon>
        <taxon>Actinomycetota</taxon>
        <taxon>Actinomycetes</taxon>
        <taxon>Frankiales</taxon>
        <taxon>Frankiaceae</taxon>
        <taxon>Parafrankia</taxon>
    </lineage>
</organism>
<proteinExistence type="predicted"/>
<dbReference type="InterPro" id="IPR002104">
    <property type="entry name" value="Integrase_catalytic"/>
</dbReference>
<evidence type="ECO:0000259" key="5">
    <source>
        <dbReference type="PROSITE" id="PS51898"/>
    </source>
</evidence>
<evidence type="ECO:0000313" key="7">
    <source>
        <dbReference type="Proteomes" id="UP000198802"/>
    </source>
</evidence>
<dbReference type="Gene3D" id="1.10.443.10">
    <property type="entry name" value="Intergrase catalytic core"/>
    <property type="match status" value="1"/>
</dbReference>
<name>A0A0S4QYA6_9ACTN</name>
<evidence type="ECO:0000313" key="6">
    <source>
        <dbReference type="EMBL" id="CUU60625.1"/>
    </source>
</evidence>
<accession>A0A0S4QYA6</accession>
<dbReference type="GO" id="GO:0015074">
    <property type="term" value="P:DNA integration"/>
    <property type="evidence" value="ECO:0007669"/>
    <property type="project" value="UniProtKB-KW"/>
</dbReference>
<keyword evidence="1" id="KW-0229">DNA integration</keyword>
<reference evidence="7" key="1">
    <citation type="submission" date="2015-11" db="EMBL/GenBank/DDBJ databases">
        <authorList>
            <person name="Varghese N."/>
        </authorList>
    </citation>
    <scope>NUCLEOTIDE SEQUENCE [LARGE SCALE GENOMIC DNA]</scope>
    <source>
        <strain evidence="7">DSM 45899</strain>
    </source>
</reference>
<gene>
    <name evidence="6" type="ORF">Ga0074812_14342</name>
</gene>
<dbReference type="InterPro" id="IPR004107">
    <property type="entry name" value="Integrase_SAM-like_N"/>
</dbReference>
<feature type="region of interest" description="Disordered" evidence="4">
    <location>
        <begin position="52"/>
        <end position="76"/>
    </location>
</feature>
<dbReference type="InterPro" id="IPR013762">
    <property type="entry name" value="Integrase-like_cat_sf"/>
</dbReference>
<dbReference type="Proteomes" id="UP000198802">
    <property type="component" value="Unassembled WGS sequence"/>
</dbReference>
<dbReference type="Pfam" id="PF00589">
    <property type="entry name" value="Phage_integrase"/>
    <property type="match status" value="1"/>
</dbReference>
<evidence type="ECO:0000256" key="1">
    <source>
        <dbReference type="ARBA" id="ARBA00022908"/>
    </source>
</evidence>
<dbReference type="GO" id="GO:0006310">
    <property type="term" value="P:DNA recombination"/>
    <property type="evidence" value="ECO:0007669"/>
    <property type="project" value="UniProtKB-KW"/>
</dbReference>
<dbReference type="GO" id="GO:0003677">
    <property type="term" value="F:DNA binding"/>
    <property type="evidence" value="ECO:0007669"/>
    <property type="project" value="UniProtKB-KW"/>
</dbReference>
<dbReference type="AlphaFoldDB" id="A0A0S4QYA6"/>
<dbReference type="InterPro" id="IPR011010">
    <property type="entry name" value="DNA_brk_join_enz"/>
</dbReference>
<keyword evidence="3" id="KW-0233">DNA recombination</keyword>
<dbReference type="InterPro" id="IPR050090">
    <property type="entry name" value="Tyrosine_recombinase_XerCD"/>
</dbReference>
<dbReference type="SUPFAM" id="SSF56349">
    <property type="entry name" value="DNA breaking-rejoining enzymes"/>
    <property type="match status" value="1"/>
</dbReference>
<dbReference type="Gene3D" id="1.10.150.130">
    <property type="match status" value="1"/>
</dbReference>
<keyword evidence="7" id="KW-1185">Reference proteome</keyword>
<evidence type="ECO:0000256" key="3">
    <source>
        <dbReference type="ARBA" id="ARBA00023172"/>
    </source>
</evidence>
<feature type="domain" description="Tyr recombinase" evidence="5">
    <location>
        <begin position="280"/>
        <end position="479"/>
    </location>
</feature>
<keyword evidence="2" id="KW-0238">DNA-binding</keyword>
<evidence type="ECO:0000256" key="4">
    <source>
        <dbReference type="SAM" id="MobiDB-lite"/>
    </source>
</evidence>